<evidence type="ECO:0000256" key="3">
    <source>
        <dbReference type="RuleBase" id="RU003560"/>
    </source>
</evidence>
<sequence length="539" mass="58858">MAPKIQVVQGAAQVPCRIEEGPGAYTDIVGSAETAEKPIVAGVWTLADIEEETPAWETEWDEVKYIVEGEAVFKDESTGEEFLAKTGDFVWFPTGAKTALVRSSNLKTLYTEQRHANWAEDRNEAIAETDTRLKELIQSFIESNPGSAKAAKDAASVLPGGNTRTVLHQTPFPLVLRSGSGVSVTSMDGDTYIDFVSEYSACMFGHSHPRIHEAVHEALSIGMNLGSVIGKEAEFGSLIQKRFPSMELMRFANSGTEANTLALTGALAFTGRKEVLVFKHGYHGSTISFPLGADSPTNLPYQFVVGTFNDIEATRPLLRAEIGAILVEPLQSSGGMVLGNPEFLQFLRDAADVLGAVLIFDEVVTSRLDYHGLQGYFGIKPDMTTLGKYIGGGFSFGCFGGKREIMQQFDPTTKDFLAHSGTFNNNVFTMVAGIAGLKLTTADEIHRINNLGNKLRKKINEMVLEKGTLEIKAIGFGSAIGFHFVSERGEIVRDIFYFELLKRGILIGRRGFAMLNLTHTEAHIDRLVEAFSDIVSTFT</sequence>
<dbReference type="Pfam" id="PF00202">
    <property type="entry name" value="Aminotran_3"/>
    <property type="match status" value="1"/>
</dbReference>
<dbReference type="GO" id="GO:0008483">
    <property type="term" value="F:transaminase activity"/>
    <property type="evidence" value="ECO:0007669"/>
    <property type="project" value="InterPro"/>
</dbReference>
<dbReference type="InterPro" id="IPR015422">
    <property type="entry name" value="PyrdxlP-dep_Trfase_small"/>
</dbReference>
<comment type="cofactor">
    <cofactor evidence="1">
        <name>pyridoxal 5'-phosphate</name>
        <dbReference type="ChEBI" id="CHEBI:597326"/>
    </cofactor>
</comment>
<dbReference type="AlphaFoldDB" id="A0A6A5XJB2"/>
<dbReference type="SUPFAM" id="SSF53383">
    <property type="entry name" value="PLP-dependent transferases"/>
    <property type="match status" value="1"/>
</dbReference>
<dbReference type="SUPFAM" id="SSF51182">
    <property type="entry name" value="RmlC-like cupins"/>
    <property type="match status" value="1"/>
</dbReference>
<dbReference type="InterPro" id="IPR011051">
    <property type="entry name" value="RmlC_Cupin_sf"/>
</dbReference>
<keyword evidence="2 3" id="KW-0663">Pyridoxal phosphate</keyword>
<dbReference type="InterPro" id="IPR014710">
    <property type="entry name" value="RmlC-like_jellyroll"/>
</dbReference>
<dbReference type="PANTHER" id="PTHR43713:SF3">
    <property type="entry name" value="GLUTAMATE-1-SEMIALDEHYDE 2,1-AMINOMUTASE 1, CHLOROPLASTIC-RELATED"/>
    <property type="match status" value="1"/>
</dbReference>
<dbReference type="InterPro" id="IPR015421">
    <property type="entry name" value="PyrdxlP-dep_Trfase_major"/>
</dbReference>
<evidence type="ECO:0000256" key="1">
    <source>
        <dbReference type="ARBA" id="ARBA00001933"/>
    </source>
</evidence>
<evidence type="ECO:0000313" key="5">
    <source>
        <dbReference type="Proteomes" id="UP000799778"/>
    </source>
</evidence>
<proteinExistence type="inferred from homology"/>
<dbReference type="EMBL" id="ML978072">
    <property type="protein sequence ID" value="KAF2012917.1"/>
    <property type="molecule type" value="Genomic_DNA"/>
</dbReference>
<dbReference type="Gene3D" id="3.40.640.10">
    <property type="entry name" value="Type I PLP-dependent aspartate aminotransferase-like (Major domain)"/>
    <property type="match status" value="1"/>
</dbReference>
<name>A0A6A5XJB2_9PLEO</name>
<protein>
    <submittedName>
        <fullName evidence="4">Putative glutamate-1-semialdehyde 2,1-aminomutase</fullName>
    </submittedName>
</protein>
<dbReference type="Proteomes" id="UP000799778">
    <property type="component" value="Unassembled WGS sequence"/>
</dbReference>
<dbReference type="InterPro" id="IPR015424">
    <property type="entry name" value="PyrdxlP-dep_Trfase"/>
</dbReference>
<dbReference type="RefSeq" id="XP_033381256.1">
    <property type="nucleotide sequence ID" value="XM_033525289.1"/>
</dbReference>
<dbReference type="GO" id="GO:0030170">
    <property type="term" value="F:pyridoxal phosphate binding"/>
    <property type="evidence" value="ECO:0007669"/>
    <property type="project" value="InterPro"/>
</dbReference>
<organism evidence="4 5">
    <name type="scientific">Aaosphaeria arxii CBS 175.79</name>
    <dbReference type="NCBI Taxonomy" id="1450172"/>
    <lineage>
        <taxon>Eukaryota</taxon>
        <taxon>Fungi</taxon>
        <taxon>Dikarya</taxon>
        <taxon>Ascomycota</taxon>
        <taxon>Pezizomycotina</taxon>
        <taxon>Dothideomycetes</taxon>
        <taxon>Pleosporomycetidae</taxon>
        <taxon>Pleosporales</taxon>
        <taxon>Pleosporales incertae sedis</taxon>
        <taxon>Aaosphaeria</taxon>
    </lineage>
</organism>
<reference evidence="4" key="1">
    <citation type="journal article" date="2020" name="Stud. Mycol.">
        <title>101 Dothideomycetes genomes: a test case for predicting lifestyles and emergence of pathogens.</title>
        <authorList>
            <person name="Haridas S."/>
            <person name="Albert R."/>
            <person name="Binder M."/>
            <person name="Bloem J."/>
            <person name="Labutti K."/>
            <person name="Salamov A."/>
            <person name="Andreopoulos B."/>
            <person name="Baker S."/>
            <person name="Barry K."/>
            <person name="Bills G."/>
            <person name="Bluhm B."/>
            <person name="Cannon C."/>
            <person name="Castanera R."/>
            <person name="Culley D."/>
            <person name="Daum C."/>
            <person name="Ezra D."/>
            <person name="Gonzalez J."/>
            <person name="Henrissat B."/>
            <person name="Kuo A."/>
            <person name="Liang C."/>
            <person name="Lipzen A."/>
            <person name="Lutzoni F."/>
            <person name="Magnuson J."/>
            <person name="Mondo S."/>
            <person name="Nolan M."/>
            <person name="Ohm R."/>
            <person name="Pangilinan J."/>
            <person name="Park H.-J."/>
            <person name="Ramirez L."/>
            <person name="Alfaro M."/>
            <person name="Sun H."/>
            <person name="Tritt A."/>
            <person name="Yoshinaga Y."/>
            <person name="Zwiers L.-H."/>
            <person name="Turgeon B."/>
            <person name="Goodwin S."/>
            <person name="Spatafora J."/>
            <person name="Crous P."/>
            <person name="Grigoriev I."/>
        </authorList>
    </citation>
    <scope>NUCLEOTIDE SEQUENCE</scope>
    <source>
        <strain evidence="4">CBS 175.79</strain>
    </source>
</reference>
<dbReference type="InterPro" id="IPR005814">
    <property type="entry name" value="Aminotrans_3"/>
</dbReference>
<dbReference type="InterPro" id="IPR010424">
    <property type="entry name" value="EutQ"/>
</dbReference>
<dbReference type="Gene3D" id="2.60.120.10">
    <property type="entry name" value="Jelly Rolls"/>
    <property type="match status" value="1"/>
</dbReference>
<evidence type="ECO:0000256" key="2">
    <source>
        <dbReference type="ARBA" id="ARBA00022898"/>
    </source>
</evidence>
<dbReference type="PANTHER" id="PTHR43713">
    <property type="entry name" value="GLUTAMATE-1-SEMIALDEHYDE 2,1-AMINOMUTASE"/>
    <property type="match status" value="1"/>
</dbReference>
<keyword evidence="5" id="KW-1185">Reference proteome</keyword>
<gene>
    <name evidence="4" type="ORF">BU24DRAFT_396156</name>
</gene>
<accession>A0A6A5XJB2</accession>
<evidence type="ECO:0000313" key="4">
    <source>
        <dbReference type="EMBL" id="KAF2012917.1"/>
    </source>
</evidence>
<dbReference type="Gene3D" id="3.90.1150.10">
    <property type="entry name" value="Aspartate Aminotransferase, domain 1"/>
    <property type="match status" value="1"/>
</dbReference>
<dbReference type="Pfam" id="PF06249">
    <property type="entry name" value="EutQ"/>
    <property type="match status" value="1"/>
</dbReference>
<dbReference type="GeneID" id="54282686"/>
<comment type="similarity">
    <text evidence="3">Belongs to the class-III pyridoxal-phosphate-dependent aminotransferase family.</text>
</comment>
<dbReference type="OrthoDB" id="425114at2759"/>